<dbReference type="InterPro" id="IPR035681">
    <property type="entry name" value="ComA-like_MBL"/>
</dbReference>
<dbReference type="Gene3D" id="3.60.15.10">
    <property type="entry name" value="Ribonuclease Z/Hydroxyacylglutathione hydrolase-like"/>
    <property type="match status" value="1"/>
</dbReference>
<evidence type="ECO:0000313" key="2">
    <source>
        <dbReference type="EMBL" id="OGD34156.1"/>
    </source>
</evidence>
<organism evidence="2 3">
    <name type="scientific">Candidatus Azambacteria bacterium RIFCSPLOWO2_01_FULL_46_25</name>
    <dbReference type="NCBI Taxonomy" id="1797298"/>
    <lineage>
        <taxon>Bacteria</taxon>
        <taxon>Candidatus Azamiibacteriota</taxon>
    </lineage>
</organism>
<dbReference type="SUPFAM" id="SSF56281">
    <property type="entry name" value="Metallo-hydrolase/oxidoreductase"/>
    <property type="match status" value="1"/>
</dbReference>
<accession>A0A1F5BU85</accession>
<proteinExistence type="predicted"/>
<dbReference type="InterPro" id="IPR052159">
    <property type="entry name" value="Competence_DNA_uptake"/>
</dbReference>
<sequence length="287" mass="31682">MPKLRFRIASIAIFACAALPVWHAVFASLPSGHLSFHSLDIGQGDATFIETPRHHQILIDGGPDQSVLSELGAVMPFYDKTIDLIVLTHPQEDHMFGLIPVLERYHVGAVLMTGVNYQTSTYAEFKKVIAEKNIPLYRAHAGQNIRFNDGVALDILYPFDNLEGKDFAGDVNDTSVASRITFGGKKFLVMGDAGMLEETNLVNSEEDLDIDVLKVSHHGSRTSTSRLFLENTTPSIAVISVGARNRYGHPTKETLDRLDGISVYRTDKNGRVEITTDGIELKTVSER</sequence>
<reference evidence="2 3" key="1">
    <citation type="journal article" date="2016" name="Nat. Commun.">
        <title>Thousands of microbial genomes shed light on interconnected biogeochemical processes in an aquifer system.</title>
        <authorList>
            <person name="Anantharaman K."/>
            <person name="Brown C.T."/>
            <person name="Hug L.A."/>
            <person name="Sharon I."/>
            <person name="Castelle C.J."/>
            <person name="Probst A.J."/>
            <person name="Thomas B.C."/>
            <person name="Singh A."/>
            <person name="Wilkins M.J."/>
            <person name="Karaoz U."/>
            <person name="Brodie E.L."/>
            <person name="Williams K.H."/>
            <person name="Hubbard S.S."/>
            <person name="Banfield J.F."/>
        </authorList>
    </citation>
    <scope>NUCLEOTIDE SEQUENCE [LARGE SCALE GENOMIC DNA]</scope>
</reference>
<dbReference type="PANTHER" id="PTHR30619">
    <property type="entry name" value="DNA INTERNALIZATION/COMPETENCE PROTEIN COMEC/REC2"/>
    <property type="match status" value="1"/>
</dbReference>
<dbReference type="CDD" id="cd07731">
    <property type="entry name" value="ComA-like_MBL-fold"/>
    <property type="match status" value="1"/>
</dbReference>
<dbReference type="Pfam" id="PF00753">
    <property type="entry name" value="Lactamase_B"/>
    <property type="match status" value="1"/>
</dbReference>
<dbReference type="SMART" id="SM00849">
    <property type="entry name" value="Lactamase_B"/>
    <property type="match status" value="1"/>
</dbReference>
<feature type="domain" description="Metallo-beta-lactamase" evidence="1">
    <location>
        <begin position="43"/>
        <end position="241"/>
    </location>
</feature>
<protein>
    <recommendedName>
        <fullName evidence="1">Metallo-beta-lactamase domain-containing protein</fullName>
    </recommendedName>
</protein>
<dbReference type="InterPro" id="IPR036866">
    <property type="entry name" value="RibonucZ/Hydroxyglut_hydro"/>
</dbReference>
<dbReference type="EMBL" id="MEYS01000002">
    <property type="protein sequence ID" value="OGD34156.1"/>
    <property type="molecule type" value="Genomic_DNA"/>
</dbReference>
<evidence type="ECO:0000313" key="3">
    <source>
        <dbReference type="Proteomes" id="UP000176650"/>
    </source>
</evidence>
<dbReference type="Proteomes" id="UP000176650">
    <property type="component" value="Unassembled WGS sequence"/>
</dbReference>
<evidence type="ECO:0000259" key="1">
    <source>
        <dbReference type="SMART" id="SM00849"/>
    </source>
</evidence>
<comment type="caution">
    <text evidence="2">The sequence shown here is derived from an EMBL/GenBank/DDBJ whole genome shotgun (WGS) entry which is preliminary data.</text>
</comment>
<dbReference type="STRING" id="1797298.A2988_01615"/>
<dbReference type="AlphaFoldDB" id="A0A1F5BU85"/>
<gene>
    <name evidence="2" type="ORF">A2988_01615</name>
</gene>
<dbReference type="PANTHER" id="PTHR30619:SF1">
    <property type="entry name" value="RECOMBINATION PROTEIN 2"/>
    <property type="match status" value="1"/>
</dbReference>
<name>A0A1F5BU85_9BACT</name>
<dbReference type="InterPro" id="IPR001279">
    <property type="entry name" value="Metallo-B-lactamas"/>
</dbReference>